<feature type="domain" description="NWD1/2-like winged helix-turn-helix" evidence="4">
    <location>
        <begin position="629"/>
        <end position="740"/>
    </location>
</feature>
<dbReference type="InterPro" id="IPR007111">
    <property type="entry name" value="NACHT_NTPase"/>
</dbReference>
<evidence type="ECO:0000313" key="9">
    <source>
        <dbReference type="RefSeq" id="XP_055885679.1"/>
    </source>
</evidence>
<sequence length="1755" mass="198245">MKRDVISKTEMTSKELTLLTGRMSTDDIPSVQSRVNKIFLCSAGTDTVTERDAFVGRVYPRLRAYCRDKYGMELQVLDLNWGIPQELIGHQTDMTSLSIQEIQRSLALSSGPNFIAFLGQKYGPLSLPDVILSEEFEAIMLALYGHKGRDTRKADMLERLYDLDDNNIPPVYVLKEKCQIVPELSSSDSSEREVGGAKWEELQTELRALLHKGVELAHLNGSLDSETRDRYLASDLENLTCLGFDSNDDTSKRCVLITRTIADLKNYSQEPRAQYFADVTYNDMEERLELDQVSAEKLDRLKKNLHARIPDSTRIHWEVLWRYEEVIHPQLHKEYLLTLCQQLYEVCVGLIDEDIPVPELTTGHGVYDEAVQHWSRCRYTAATCMYNQETLLNRLREYLVGNLTTPLVVYGAPGSGKSKMISKMAFHISELLTGEYIFILRYIGHTPKANDLRQLLVSICQQIALTTDRPEEEVPLELKEVIKYFQRLLASIPSNIRLVIILDGLEQLHSDSHSLILNWVPCTLPPHVKLIMSINSTARDLLEQFTQDVLPENPESFLEMVSATVDECEDMLSQLLISVDRSVTNTQMAVLKRVIEGEPLPLYVELLANLAKDWNSFTDVSSVYIPLNCEDGIRDLLDRLEKKHGYMMVSRALSYIVASSSGLSDCEMEDVLSLDEDLLNEIYQDFHPTVRRVPPMKWLMLKRDIESFLSYRESDGVTVTTWQHESFNHAINSRYLCNDATFTLVHSNLADYFLGTWSARTKPAYLENGKKLPGNATISDRKVPSQPHTFGESKDGLMRFNKRMYNQVPRHLHLSGRYKELNNLAFFNYEWLYSKTRALSLQHVMDDFELNPIEEVGFVEEALRVSKHIIEDDVNSLPIEITGHLLPYYASHSNIRSLIRQCDTDGLQQCALVPNFPYHHVPGTSLEYTLECPNVTEDILYLHDGRHLACKRKDDPYIHRFDLKSGDAVKPVFVSIGELYLTPDNKYFIIVDHVTEKAIKIHEAETGTFLKQIILLNHIQGKTSLYKKGPLSLNNTHLCAVVTLANSVLCICNIPSGEVVHVLPLEGKAHVCQISPDGRSVFCNANAFLLSIDLITLQPLLNIPIGSQPNNIVLTQDGLRGYLSNDLDTRLTVMHMNGDHVDMIYRAVLEDKMPGDCIQKLSVSQDDELILVRGLNNLLVYRRGSEQIMASLPRPLDVPEEFKLPKSHYVKLNFTNAELTPDSSFIIGTVFRNIYLWQISSGSLIATIQTPIGVIIKLEVSSVRSQVITHIDGSRDIQVWNISEALRQVTTRDKLTEAISEFQVTVNTDIAFVRCEKSDELGVIDMRNGCLLDLLTHDMPIQDFAASPDGDWVLVSTHPRMKNTAFKLWNIRERKVALEIGNVSGYCVSFKAQPKIFMIAPKIDSFKPPQHISAISFSGGEFYEHGYPHQITVIKSKPFITMNDKYLVVSSSLDDKDANSNFSTSCICAFDIDNDMHMSVTDAAAMKFEEHLLDILDVKPCHGNTVAAVFSCKSHKESLSGRQDFYEPETHTFGCFFLDASKGTMTLLCIPFPKPNFQVGSNPLIFNTDCTLCIDEQGQIFHTPTGKFICQVQTPASSPPRAFALRSTVIVTFLGTYLYVTRIYDGVTLGQCDVHSPICHLHVCADDRTLLVGCSDGTVLSYTIIDPERDNPTSVLSVLPSRKVGDQSIFEKRFSRSWDKINSDNGPSYSRPPSATDVSTNNKQLIAQLKTKSSTRPPSAVMPRTTVHSQMCRLM</sequence>
<evidence type="ECO:0000313" key="8">
    <source>
        <dbReference type="RefSeq" id="XP_055885678.1"/>
    </source>
</evidence>
<dbReference type="PANTHER" id="PTHR19871:SF14">
    <property type="entry name" value="DUF4062 DOMAIN-CONTAINING PROTEIN"/>
    <property type="match status" value="1"/>
</dbReference>
<dbReference type="Gene3D" id="2.130.10.10">
    <property type="entry name" value="YVTN repeat-like/Quinoprotein amine dehydrogenase"/>
    <property type="match status" value="2"/>
</dbReference>
<evidence type="ECO:0000259" key="4">
    <source>
        <dbReference type="Pfam" id="PF25469"/>
    </source>
</evidence>
<keyword evidence="5" id="KW-1185">Reference proteome</keyword>
<dbReference type="InterPro" id="IPR011047">
    <property type="entry name" value="Quinoprotein_ADH-like_sf"/>
</dbReference>
<gene>
    <name evidence="6 7 8 9" type="primary">LOC106062601</name>
</gene>
<dbReference type="InterPro" id="IPR052752">
    <property type="entry name" value="NACHT-WD_repeat"/>
</dbReference>
<dbReference type="InterPro" id="IPR057588">
    <property type="entry name" value="NWD1/2-like_WH"/>
</dbReference>
<dbReference type="InterPro" id="IPR027417">
    <property type="entry name" value="P-loop_NTPase"/>
</dbReference>
<dbReference type="RefSeq" id="XP_055885678.1">
    <property type="nucleotide sequence ID" value="XM_056029703.1"/>
</dbReference>
<dbReference type="OMA" id="WNIDEAV"/>
<dbReference type="SUPFAM" id="SSF52540">
    <property type="entry name" value="P-loop containing nucleoside triphosphate hydrolases"/>
    <property type="match status" value="1"/>
</dbReference>
<proteinExistence type="predicted"/>
<dbReference type="Pfam" id="PF05729">
    <property type="entry name" value="NACHT"/>
    <property type="match status" value="1"/>
</dbReference>
<organism evidence="5 6">
    <name type="scientific">Biomphalaria glabrata</name>
    <name type="common">Bloodfluke planorb</name>
    <name type="synonym">Freshwater snail</name>
    <dbReference type="NCBI Taxonomy" id="6526"/>
    <lineage>
        <taxon>Eukaryota</taxon>
        <taxon>Metazoa</taxon>
        <taxon>Spiralia</taxon>
        <taxon>Lophotrochozoa</taxon>
        <taxon>Mollusca</taxon>
        <taxon>Gastropoda</taxon>
        <taxon>Heterobranchia</taxon>
        <taxon>Euthyneura</taxon>
        <taxon>Panpulmonata</taxon>
        <taxon>Hygrophila</taxon>
        <taxon>Lymnaeoidea</taxon>
        <taxon>Planorbidae</taxon>
        <taxon>Biomphalaria</taxon>
    </lineage>
</organism>
<dbReference type="Proteomes" id="UP001165740">
    <property type="component" value="Chromosome 5"/>
</dbReference>
<dbReference type="RefSeq" id="XP_055885677.1">
    <property type="nucleotide sequence ID" value="XM_056029702.1"/>
</dbReference>
<accession>A0A9U8E7F1</accession>
<evidence type="ECO:0000256" key="1">
    <source>
        <dbReference type="ARBA" id="ARBA00022574"/>
    </source>
</evidence>
<dbReference type="GeneID" id="106062601"/>
<dbReference type="SUPFAM" id="SSF50998">
    <property type="entry name" value="Quinoprotein alcohol dehydrogenase-like"/>
    <property type="match status" value="1"/>
</dbReference>
<dbReference type="Gene3D" id="1.25.40.370">
    <property type="match status" value="1"/>
</dbReference>
<feature type="domain" description="NACHT" evidence="3">
    <location>
        <begin position="407"/>
        <end position="547"/>
    </location>
</feature>
<evidence type="ECO:0000256" key="2">
    <source>
        <dbReference type="ARBA" id="ARBA00022737"/>
    </source>
</evidence>
<dbReference type="OrthoDB" id="2325716at2759"/>
<dbReference type="Gene3D" id="3.40.50.300">
    <property type="entry name" value="P-loop containing nucleotide triphosphate hydrolases"/>
    <property type="match status" value="1"/>
</dbReference>
<keyword evidence="2" id="KW-0677">Repeat</keyword>
<evidence type="ECO:0000313" key="5">
    <source>
        <dbReference type="Proteomes" id="UP001165740"/>
    </source>
</evidence>
<dbReference type="InterPro" id="IPR015943">
    <property type="entry name" value="WD40/YVTN_repeat-like_dom_sf"/>
</dbReference>
<dbReference type="RefSeq" id="XP_013076357.2">
    <property type="nucleotide sequence ID" value="XM_013220903.2"/>
</dbReference>
<evidence type="ECO:0000313" key="7">
    <source>
        <dbReference type="RefSeq" id="XP_055885677.1"/>
    </source>
</evidence>
<keyword evidence="1" id="KW-0853">WD repeat</keyword>
<reference evidence="6 7" key="1">
    <citation type="submission" date="2025-04" db="UniProtKB">
        <authorList>
            <consortium name="RefSeq"/>
        </authorList>
    </citation>
    <scope>IDENTIFICATION</scope>
</reference>
<dbReference type="PANTHER" id="PTHR19871">
    <property type="entry name" value="BETA TRANSDUCIN-RELATED PROTEIN"/>
    <property type="match status" value="1"/>
</dbReference>
<protein>
    <submittedName>
        <fullName evidence="6 7">NACHT and WD repeat domain-containing protein 2-like isoform X1</fullName>
    </submittedName>
</protein>
<dbReference type="RefSeq" id="XP_055885679.1">
    <property type="nucleotide sequence ID" value="XM_056029704.1"/>
</dbReference>
<name>A0A9U8E7F1_BIOGL</name>
<evidence type="ECO:0000259" key="3">
    <source>
        <dbReference type="Pfam" id="PF05729"/>
    </source>
</evidence>
<dbReference type="KEGG" id="bgt:106062601"/>
<evidence type="ECO:0000313" key="6">
    <source>
        <dbReference type="RefSeq" id="XP_013076357.2"/>
    </source>
</evidence>
<dbReference type="Pfam" id="PF25469">
    <property type="entry name" value="WHD_NWD1"/>
    <property type="match status" value="1"/>
</dbReference>